<evidence type="ECO:0000256" key="3">
    <source>
        <dbReference type="ARBA" id="ARBA00022490"/>
    </source>
</evidence>
<feature type="domain" description="Thioredoxin" evidence="8">
    <location>
        <begin position="9"/>
        <end position="141"/>
    </location>
</feature>
<protein>
    <submittedName>
        <fullName evidence="10">DUF255 domain-containing protein</fullName>
    </submittedName>
</protein>
<dbReference type="SUPFAM" id="SSF52833">
    <property type="entry name" value="Thioredoxin-like"/>
    <property type="match status" value="1"/>
</dbReference>
<evidence type="ECO:0000313" key="10">
    <source>
        <dbReference type="EMBL" id="RGY09909.1"/>
    </source>
</evidence>
<gene>
    <name evidence="9" type="ORF">DWW24_02865</name>
    <name evidence="10" type="ORF">DXA53_01030</name>
</gene>
<dbReference type="Pfam" id="PF00085">
    <property type="entry name" value="Thioredoxin"/>
    <property type="match status" value="1"/>
</dbReference>
<evidence type="ECO:0000256" key="1">
    <source>
        <dbReference type="ARBA" id="ARBA00004496"/>
    </source>
</evidence>
<comment type="caution">
    <text evidence="10">The sequence shown here is derived from an EMBL/GenBank/DDBJ whole genome shotgun (WGS) entry which is preliminary data.</text>
</comment>
<dbReference type="PROSITE" id="PS00194">
    <property type="entry name" value="THIOREDOXIN_1"/>
    <property type="match status" value="1"/>
</dbReference>
<dbReference type="GO" id="GO:0005737">
    <property type="term" value="C:cytoplasm"/>
    <property type="evidence" value="ECO:0007669"/>
    <property type="project" value="UniProtKB-SubCell"/>
</dbReference>
<proteinExistence type="inferred from homology"/>
<dbReference type="InterPro" id="IPR050620">
    <property type="entry name" value="Thioredoxin_H-type-like"/>
</dbReference>
<evidence type="ECO:0000313" key="9">
    <source>
        <dbReference type="EMBL" id="RGV30074.1"/>
    </source>
</evidence>
<dbReference type="PANTHER" id="PTHR10438">
    <property type="entry name" value="THIOREDOXIN"/>
    <property type="match status" value="1"/>
</dbReference>
<dbReference type="PANTHER" id="PTHR10438:SF453">
    <property type="entry name" value="THIOREDOXIN H4-RELATED"/>
    <property type="match status" value="1"/>
</dbReference>
<keyword evidence="4" id="KW-0249">Electron transport</keyword>
<evidence type="ECO:0000256" key="4">
    <source>
        <dbReference type="ARBA" id="ARBA00022982"/>
    </source>
</evidence>
<sequence length="470" mass="53103">MSNEMKRLLLLVLIVSSTAFSQGIEFRKERYAEVLKMAKEQNKLVFIDIYTSWCGPCKHMADNIFPLPKVGEYYNTYFLNLQLDAEKSEDGKMVAKSFGVSAYPTFLFVNGDGELVYRFLGGKSEDMFIKEGEKAVEAFAALPELKKYTKEYEKGNREKEFLNRYFIVKDRSGLDCSDVLLDYFAQVDDARLLDSVHIPRIAKIAVFDQKLANRLVDAACKEAANPTKNKKEAVAVNKAVCTFLGACLQKTARADQEEFFEEVLALKDRLFKATGAKESATAASLGGGNIYVPSELSRLNYYSAKKKLDKFNRTFIDYMAALQKNYDETYKEKAAMREAMDAKLKAAKESGNEEEYESAKRLRAMMFAFSSIDDYYISTSMVENVERYEEIFEGEKDAAYRDRVAGWYVFLHRLSPSAKTAVYVADKLLALDKKELAIEVLALGLKEGSAASGVEEEDVKACQAKLDELK</sequence>
<comment type="similarity">
    <text evidence="7">Belongs to the thioredoxin family. Plant H-type subfamily.</text>
</comment>
<dbReference type="EMBL" id="QSCO01000001">
    <property type="protein sequence ID" value="RGY09909.1"/>
    <property type="molecule type" value="Genomic_DNA"/>
</dbReference>
<dbReference type="PROSITE" id="PS51352">
    <property type="entry name" value="THIOREDOXIN_2"/>
    <property type="match status" value="1"/>
</dbReference>
<dbReference type="EMBL" id="QRYW01000004">
    <property type="protein sequence ID" value="RGV30074.1"/>
    <property type="molecule type" value="Genomic_DNA"/>
</dbReference>
<evidence type="ECO:0000313" key="11">
    <source>
        <dbReference type="Proteomes" id="UP000283426"/>
    </source>
</evidence>
<keyword evidence="6" id="KW-0676">Redox-active center</keyword>
<accession>A0A413IH22</accession>
<dbReference type="Gene3D" id="3.40.30.10">
    <property type="entry name" value="Glutaredoxin"/>
    <property type="match status" value="1"/>
</dbReference>
<name>A0A413IH22_9BACT</name>
<dbReference type="CDD" id="cd02947">
    <property type="entry name" value="TRX_family"/>
    <property type="match status" value="1"/>
</dbReference>
<dbReference type="InterPro" id="IPR036249">
    <property type="entry name" value="Thioredoxin-like_sf"/>
</dbReference>
<evidence type="ECO:0000256" key="7">
    <source>
        <dbReference type="ARBA" id="ARBA00038353"/>
    </source>
</evidence>
<evidence type="ECO:0000256" key="6">
    <source>
        <dbReference type="ARBA" id="ARBA00023284"/>
    </source>
</evidence>
<evidence type="ECO:0000313" key="12">
    <source>
        <dbReference type="Proteomes" id="UP000284434"/>
    </source>
</evidence>
<evidence type="ECO:0000259" key="8">
    <source>
        <dbReference type="PROSITE" id="PS51352"/>
    </source>
</evidence>
<keyword evidence="5" id="KW-1015">Disulfide bond</keyword>
<dbReference type="Proteomes" id="UP000283426">
    <property type="component" value="Unassembled WGS sequence"/>
</dbReference>
<dbReference type="Proteomes" id="UP000284434">
    <property type="component" value="Unassembled WGS sequence"/>
</dbReference>
<dbReference type="InterPro" id="IPR013766">
    <property type="entry name" value="Thioredoxin_domain"/>
</dbReference>
<dbReference type="AlphaFoldDB" id="A0A413IH22"/>
<organism evidence="10 12">
    <name type="scientific">Odoribacter splanchnicus</name>
    <dbReference type="NCBI Taxonomy" id="28118"/>
    <lineage>
        <taxon>Bacteria</taxon>
        <taxon>Pseudomonadati</taxon>
        <taxon>Bacteroidota</taxon>
        <taxon>Bacteroidia</taxon>
        <taxon>Bacteroidales</taxon>
        <taxon>Odoribacteraceae</taxon>
        <taxon>Odoribacter</taxon>
    </lineage>
</organism>
<evidence type="ECO:0000256" key="2">
    <source>
        <dbReference type="ARBA" id="ARBA00022448"/>
    </source>
</evidence>
<evidence type="ECO:0000256" key="5">
    <source>
        <dbReference type="ARBA" id="ARBA00023157"/>
    </source>
</evidence>
<reference evidence="11 12" key="1">
    <citation type="submission" date="2018-08" db="EMBL/GenBank/DDBJ databases">
        <title>A genome reference for cultivated species of the human gut microbiota.</title>
        <authorList>
            <person name="Zou Y."/>
            <person name="Xue W."/>
            <person name="Luo G."/>
        </authorList>
    </citation>
    <scope>NUCLEOTIDE SEQUENCE [LARGE SCALE GENOMIC DNA]</scope>
    <source>
        <strain evidence="9 11">AF14-6AC</strain>
        <strain evidence="10 12">OF03-11</strain>
    </source>
</reference>
<dbReference type="InterPro" id="IPR017937">
    <property type="entry name" value="Thioredoxin_CS"/>
</dbReference>
<comment type="subcellular location">
    <subcellularLocation>
        <location evidence="1">Cytoplasm</location>
    </subcellularLocation>
</comment>
<keyword evidence="3" id="KW-0963">Cytoplasm</keyword>
<keyword evidence="2" id="KW-0813">Transport</keyword>